<dbReference type="Gene3D" id="3.90.1150.10">
    <property type="entry name" value="Aspartate Aminotransferase, domain 1"/>
    <property type="match status" value="1"/>
</dbReference>
<dbReference type="GO" id="GO:0009102">
    <property type="term" value="P:biotin biosynthetic process"/>
    <property type="evidence" value="ECO:0007669"/>
    <property type="project" value="TreeGrafter"/>
</dbReference>
<dbReference type="InterPro" id="IPR049704">
    <property type="entry name" value="Aminotrans_3_PPA_site"/>
</dbReference>
<dbReference type="PANTHER" id="PTHR42684">
    <property type="entry name" value="ADENOSYLMETHIONINE-8-AMINO-7-OXONONANOATE AMINOTRANSFERASE"/>
    <property type="match status" value="1"/>
</dbReference>
<sequence length="312" mass="33006">MAFQAKAQNGEDRPLYLHVAEGYHGDTLGAVSVGGIELFHHTYRPILLDTVMISSPGVRSPGQSAADRAIEVVAEARALMEVQGHRVCAVVVEPMVQAAGGMLTHDAEFLRGMRALADQHGAYLVADEVATGIGRTGTMWAVEHAGVVPDLITCGKGLTAGYLPLSAVLATEEIYEAFLGTSDSGRTFFHGHSYTANPLCAAAAIANLDLMADRDTVGRAARLGERIGELTAGLAAYDGVSEIRRIGTMTGIEVRSVGERTGFEICQRARDRGVLIRPLGDVVVLMPPLALGDDDLDLLVGTVETCIREVVG</sequence>
<reference evidence="4" key="1">
    <citation type="submission" date="2020-05" db="EMBL/GenBank/DDBJ databases">
        <authorList>
            <person name="Chiriac C."/>
            <person name="Salcher M."/>
            <person name="Ghai R."/>
            <person name="Kavagutti S V."/>
        </authorList>
    </citation>
    <scope>NUCLEOTIDE SEQUENCE</scope>
</reference>
<dbReference type="EMBL" id="CAFBND010000134">
    <property type="protein sequence ID" value="CAB4958689.1"/>
    <property type="molecule type" value="Genomic_DNA"/>
</dbReference>
<dbReference type="InterPro" id="IPR005814">
    <property type="entry name" value="Aminotrans_3"/>
</dbReference>
<dbReference type="InterPro" id="IPR015422">
    <property type="entry name" value="PyrdxlP-dep_Trfase_small"/>
</dbReference>
<keyword evidence="1" id="KW-0032">Aminotransferase</keyword>
<evidence type="ECO:0000256" key="1">
    <source>
        <dbReference type="ARBA" id="ARBA00022576"/>
    </source>
</evidence>
<dbReference type="AlphaFoldDB" id="A0A6J7KWE0"/>
<dbReference type="InterPro" id="IPR015424">
    <property type="entry name" value="PyrdxlP-dep_Trfase"/>
</dbReference>
<evidence type="ECO:0000256" key="3">
    <source>
        <dbReference type="ARBA" id="ARBA00022898"/>
    </source>
</evidence>
<evidence type="ECO:0000256" key="2">
    <source>
        <dbReference type="ARBA" id="ARBA00022679"/>
    </source>
</evidence>
<dbReference type="PROSITE" id="PS00600">
    <property type="entry name" value="AA_TRANSFER_CLASS_3"/>
    <property type="match status" value="1"/>
</dbReference>
<keyword evidence="2" id="KW-0808">Transferase</keyword>
<organism evidence="4">
    <name type="scientific">freshwater metagenome</name>
    <dbReference type="NCBI Taxonomy" id="449393"/>
    <lineage>
        <taxon>unclassified sequences</taxon>
        <taxon>metagenomes</taxon>
        <taxon>ecological metagenomes</taxon>
    </lineage>
</organism>
<dbReference type="InterPro" id="IPR015421">
    <property type="entry name" value="PyrdxlP-dep_Trfase_major"/>
</dbReference>
<dbReference type="PANTHER" id="PTHR42684:SF17">
    <property type="entry name" value="ADENOSYLMETHIONINE-8-AMINO-7-OXONONANOATE AMINOTRANSFERASE"/>
    <property type="match status" value="1"/>
</dbReference>
<dbReference type="SUPFAM" id="SSF53383">
    <property type="entry name" value="PLP-dependent transferases"/>
    <property type="match status" value="1"/>
</dbReference>
<proteinExistence type="predicted"/>
<keyword evidence="3" id="KW-0663">Pyridoxal phosphate</keyword>
<dbReference type="Gene3D" id="3.40.640.10">
    <property type="entry name" value="Type I PLP-dependent aspartate aminotransferase-like (Major domain)"/>
    <property type="match status" value="1"/>
</dbReference>
<accession>A0A6J7KWE0</accession>
<dbReference type="Pfam" id="PF00202">
    <property type="entry name" value="Aminotran_3"/>
    <property type="match status" value="1"/>
</dbReference>
<dbReference type="GO" id="GO:0030170">
    <property type="term" value="F:pyridoxal phosphate binding"/>
    <property type="evidence" value="ECO:0007669"/>
    <property type="project" value="InterPro"/>
</dbReference>
<protein>
    <submittedName>
        <fullName evidence="4">Unannotated protein</fullName>
    </submittedName>
</protein>
<name>A0A6J7KWE0_9ZZZZ</name>
<gene>
    <name evidence="4" type="ORF">UFOPK3752_02134</name>
</gene>
<evidence type="ECO:0000313" key="4">
    <source>
        <dbReference type="EMBL" id="CAB4958689.1"/>
    </source>
</evidence>
<dbReference type="GO" id="GO:0004015">
    <property type="term" value="F:adenosylmethionine-8-amino-7-oxononanoate transaminase activity"/>
    <property type="evidence" value="ECO:0007669"/>
    <property type="project" value="TreeGrafter"/>
</dbReference>